<protein>
    <recommendedName>
        <fullName evidence="4">Metal-dependent hydrolase</fullName>
    </recommendedName>
</protein>
<dbReference type="InterPro" id="IPR007404">
    <property type="entry name" value="YdjM-like"/>
</dbReference>
<reference evidence="2 3" key="1">
    <citation type="journal article" date="2015" name="Biotechnol. Bioeng.">
        <title>Genome sequence and phenotypic characterization of Caulobacter segnis.</title>
        <authorList>
            <person name="Patel S."/>
            <person name="Fletcher B."/>
            <person name="Scott D.C."/>
            <person name="Ely B."/>
        </authorList>
    </citation>
    <scope>NUCLEOTIDE SEQUENCE [LARGE SCALE GENOMIC DNA]</scope>
    <source>
        <strain evidence="2 3">ERI-2</strain>
    </source>
</reference>
<keyword evidence="1" id="KW-1133">Transmembrane helix</keyword>
<dbReference type="PATRIC" id="fig|1538.10.peg.2961"/>
<keyword evidence="1" id="KW-0812">Transmembrane</keyword>
<comment type="caution">
    <text evidence="2">The sequence shown here is derived from an EMBL/GenBank/DDBJ whole genome shotgun (WGS) entry which is preliminary data.</text>
</comment>
<accession>A0A162L3D7</accession>
<evidence type="ECO:0000256" key="1">
    <source>
        <dbReference type="SAM" id="Phobius"/>
    </source>
</evidence>
<feature type="transmembrane region" description="Helical" evidence="1">
    <location>
        <begin position="140"/>
        <end position="159"/>
    </location>
</feature>
<feature type="transmembrane region" description="Helical" evidence="1">
    <location>
        <begin position="87"/>
        <end position="105"/>
    </location>
</feature>
<dbReference type="Pfam" id="PF04307">
    <property type="entry name" value="YdjM"/>
    <property type="match status" value="1"/>
</dbReference>
<evidence type="ECO:0000313" key="2">
    <source>
        <dbReference type="EMBL" id="OAA83818.1"/>
    </source>
</evidence>
<proteinExistence type="predicted"/>
<keyword evidence="1" id="KW-0472">Membrane</keyword>
<gene>
    <name evidence="2" type="ORF">WY13_02947</name>
</gene>
<feature type="transmembrane region" description="Helical" evidence="1">
    <location>
        <begin position="59"/>
        <end position="75"/>
    </location>
</feature>
<organism evidence="2 3">
    <name type="scientific">Clostridium ljungdahlii</name>
    <dbReference type="NCBI Taxonomy" id="1538"/>
    <lineage>
        <taxon>Bacteria</taxon>
        <taxon>Bacillati</taxon>
        <taxon>Bacillota</taxon>
        <taxon>Clostridia</taxon>
        <taxon>Eubacteriales</taxon>
        <taxon>Clostridiaceae</taxon>
        <taxon>Clostridium</taxon>
    </lineage>
</organism>
<sequence>MVFFGHLGPTTAVFKFYEKMSKKETIDYRFVLVGAILPDLIDKPIGAFLFRNTFHNSRIFGHTLLFSLLLLLIGIGRIKRNKGNRVFTLGISTSIHLILDSMQLYKGILFWPFLGLKFPERPEGNWAEGTLQRLLTDPSYYLTEIVGFVIIMYFFIKLIKNKRLNEFIRNGKL</sequence>
<dbReference type="AlphaFoldDB" id="A0A162L3D7"/>
<dbReference type="Proteomes" id="UP000077407">
    <property type="component" value="Unassembled WGS sequence"/>
</dbReference>
<dbReference type="OrthoDB" id="1903633at2"/>
<evidence type="ECO:0000313" key="3">
    <source>
        <dbReference type="Proteomes" id="UP000077407"/>
    </source>
</evidence>
<name>A0A162L3D7_9CLOT</name>
<dbReference type="EMBL" id="LITT01000046">
    <property type="protein sequence ID" value="OAA83818.1"/>
    <property type="molecule type" value="Genomic_DNA"/>
</dbReference>
<evidence type="ECO:0008006" key="4">
    <source>
        <dbReference type="Google" id="ProtNLM"/>
    </source>
</evidence>
<dbReference type="RefSeq" id="WP_063556288.1">
    <property type="nucleotide sequence ID" value="NZ_LITT01000046.1"/>
</dbReference>